<dbReference type="Pfam" id="PF00665">
    <property type="entry name" value="rve"/>
    <property type="match status" value="1"/>
</dbReference>
<dbReference type="GeneID" id="55494186"/>
<dbReference type="GO" id="GO:0032196">
    <property type="term" value="P:transposition"/>
    <property type="evidence" value="ECO:0007669"/>
    <property type="project" value="TreeGrafter"/>
</dbReference>
<reference evidence="3 4" key="1">
    <citation type="submission" date="2015-09" db="EMBL/GenBank/DDBJ databases">
        <authorList>
            <consortium name="Swine Surveillance"/>
        </authorList>
    </citation>
    <scope>NUCLEOTIDE SEQUENCE [LARGE SCALE GENOMIC DNA]</scope>
    <source>
        <strain evidence="3 4">CECT 4292</strain>
    </source>
</reference>
<dbReference type="PANTHER" id="PTHR10948">
    <property type="entry name" value="TRANSPOSASE"/>
    <property type="match status" value="1"/>
</dbReference>
<name>A0A0P1F210_9RHOB</name>
<dbReference type="RefSeq" id="WP_058278317.1">
    <property type="nucleotide sequence ID" value="NZ_CYPU01000047.1"/>
</dbReference>
<feature type="domain" description="Integrase catalytic" evidence="2">
    <location>
        <begin position="221"/>
        <end position="382"/>
    </location>
</feature>
<dbReference type="EMBL" id="CYPU01000047">
    <property type="protein sequence ID" value="CUH48818.1"/>
    <property type="molecule type" value="Genomic_DNA"/>
</dbReference>
<dbReference type="AlphaFoldDB" id="A0A0P1F210"/>
<dbReference type="InterPro" id="IPR051917">
    <property type="entry name" value="Transposase-Integrase"/>
</dbReference>
<dbReference type="InterPro" id="IPR001584">
    <property type="entry name" value="Integrase_cat-core"/>
</dbReference>
<dbReference type="PROSITE" id="PS50994">
    <property type="entry name" value="INTEGRASE"/>
    <property type="match status" value="1"/>
</dbReference>
<evidence type="ECO:0000259" key="2">
    <source>
        <dbReference type="PROSITE" id="PS50994"/>
    </source>
</evidence>
<dbReference type="NCBIfam" id="NF033563">
    <property type="entry name" value="transpos_IS30"/>
    <property type="match status" value="1"/>
</dbReference>
<dbReference type="InterPro" id="IPR025246">
    <property type="entry name" value="IS30-like_HTH"/>
</dbReference>
<dbReference type="Pfam" id="PF13936">
    <property type="entry name" value="HTH_38"/>
    <property type="match status" value="1"/>
</dbReference>
<dbReference type="GO" id="GO:0015074">
    <property type="term" value="P:DNA integration"/>
    <property type="evidence" value="ECO:0007669"/>
    <property type="project" value="InterPro"/>
</dbReference>
<evidence type="ECO:0000256" key="1">
    <source>
        <dbReference type="ARBA" id="ARBA00023172"/>
    </source>
</evidence>
<dbReference type="InterPro" id="IPR012337">
    <property type="entry name" value="RNaseH-like_sf"/>
</dbReference>
<evidence type="ECO:0000313" key="3">
    <source>
        <dbReference type="EMBL" id="CUH48818.1"/>
    </source>
</evidence>
<protein>
    <submittedName>
        <fullName evidence="3">Transposase, IS30 family</fullName>
    </submittedName>
</protein>
<dbReference type="InterPro" id="IPR036397">
    <property type="entry name" value="RNaseH_sf"/>
</dbReference>
<dbReference type="InterPro" id="IPR053392">
    <property type="entry name" value="Transposase_IS30-like"/>
</dbReference>
<dbReference type="SUPFAM" id="SSF53098">
    <property type="entry name" value="Ribonuclease H-like"/>
    <property type="match status" value="1"/>
</dbReference>
<keyword evidence="1" id="KW-0233">DNA recombination</keyword>
<dbReference type="GO" id="GO:0004803">
    <property type="term" value="F:transposase activity"/>
    <property type="evidence" value="ECO:0007669"/>
    <property type="project" value="TreeGrafter"/>
</dbReference>
<dbReference type="Proteomes" id="UP000050783">
    <property type="component" value="Unassembled WGS sequence"/>
</dbReference>
<evidence type="ECO:0000313" key="4">
    <source>
        <dbReference type="Proteomes" id="UP000050783"/>
    </source>
</evidence>
<dbReference type="OrthoDB" id="9803231at2"/>
<organism evidence="3 4">
    <name type="scientific">Ruegeria atlantica</name>
    <dbReference type="NCBI Taxonomy" id="81569"/>
    <lineage>
        <taxon>Bacteria</taxon>
        <taxon>Pseudomonadati</taxon>
        <taxon>Pseudomonadota</taxon>
        <taxon>Alphaproteobacteria</taxon>
        <taxon>Rhodobacterales</taxon>
        <taxon>Roseobacteraceae</taxon>
        <taxon>Ruegeria</taxon>
    </lineage>
</organism>
<dbReference type="GO" id="GO:0005829">
    <property type="term" value="C:cytosol"/>
    <property type="evidence" value="ECO:0007669"/>
    <property type="project" value="TreeGrafter"/>
</dbReference>
<accession>A0A0P1F210</accession>
<proteinExistence type="predicted"/>
<dbReference type="GO" id="GO:0006310">
    <property type="term" value="P:DNA recombination"/>
    <property type="evidence" value="ECO:0007669"/>
    <property type="project" value="UniProtKB-KW"/>
</dbReference>
<sequence>MAYRRRIFFTDKQKSEIWDRWQRGESMSSIGRLFDRESSSIYPLLARTGGIRPPARVRSRRALTLCDREEISRGLRARVSIRSIARALNRSASTISREVRRNGGAKHYRAAPSDAAAWDRALRPKPCKLEGNAYLCRAISAKLKRNWSPQQIAGWLMREHPDDEGKRVSHETIYRSLFIQTRGVLKKELLAHLRATRSIRRSRHATLKRSGLGKFNDAVSIRERPAEAEDRAVPGHWEGDLIAGSGNSFIATLVERHTRFVMLAKVSNKDSHSVIQALIKQSRKLPKELYRSLTWDRGTEMAGHKTFTLATDIDVFLCEPHSPWQRGTNENTNRLLRQYFPKGTDLSIHSQAKLSAVARQLNERPRKTLNYETPAERFNACVASTH</sequence>
<dbReference type="PANTHER" id="PTHR10948:SF23">
    <property type="entry name" value="TRANSPOSASE INSI FOR INSERTION SEQUENCE ELEMENT IS30A-RELATED"/>
    <property type="match status" value="1"/>
</dbReference>
<dbReference type="Gene3D" id="3.30.420.10">
    <property type="entry name" value="Ribonuclease H-like superfamily/Ribonuclease H"/>
    <property type="match status" value="1"/>
</dbReference>
<gene>
    <name evidence="3" type="ORF">RUA4292_03008</name>
</gene>
<dbReference type="GO" id="GO:0003676">
    <property type="term" value="F:nucleic acid binding"/>
    <property type="evidence" value="ECO:0007669"/>
    <property type="project" value="InterPro"/>
</dbReference>